<dbReference type="SUPFAM" id="SSF57716">
    <property type="entry name" value="Glucocorticoid receptor-like (DNA-binding domain)"/>
    <property type="match status" value="1"/>
</dbReference>
<accession>A0ABZ2TE87</accession>
<sequence>MADLKYFKIAIETRLKELGVRLHQIEDELDAPKPQDLSDQAIDLEDDEVLEGIGLVEQQEVGLLQQALKRIREGDYGTCAMCEQPISTERLKAVLYASVCKDCANQSKTG</sequence>
<dbReference type="RefSeq" id="WP_317054721.1">
    <property type="nucleotide sequence ID" value="NZ_CP146606.1"/>
</dbReference>
<feature type="domain" description="Zinc finger DksA/TraR C4-type" evidence="5">
    <location>
        <begin position="74"/>
        <end position="105"/>
    </location>
</feature>
<evidence type="ECO:0000256" key="2">
    <source>
        <dbReference type="ARBA" id="ARBA00022771"/>
    </source>
</evidence>
<keyword evidence="8" id="KW-1185">Reference proteome</keyword>
<keyword evidence="2" id="KW-0863">Zinc-finger</keyword>
<evidence type="ECO:0000259" key="6">
    <source>
        <dbReference type="Pfam" id="PF21173"/>
    </source>
</evidence>
<evidence type="ECO:0000256" key="4">
    <source>
        <dbReference type="PROSITE-ProRule" id="PRU00510"/>
    </source>
</evidence>
<dbReference type="SUPFAM" id="SSF109635">
    <property type="entry name" value="DnaK suppressor protein DksA, alpha-hairpin domain"/>
    <property type="match status" value="1"/>
</dbReference>
<dbReference type="Pfam" id="PF01258">
    <property type="entry name" value="zf-dskA_traR"/>
    <property type="match status" value="1"/>
</dbReference>
<evidence type="ECO:0000256" key="1">
    <source>
        <dbReference type="ARBA" id="ARBA00022723"/>
    </source>
</evidence>
<feature type="zinc finger region" description="dksA C4-type" evidence="4">
    <location>
        <begin position="79"/>
        <end position="103"/>
    </location>
</feature>
<feature type="domain" description="DnaK suppressor protein-like N-terminal" evidence="6">
    <location>
        <begin position="7"/>
        <end position="71"/>
    </location>
</feature>
<keyword evidence="1" id="KW-0479">Metal-binding</keyword>
<proteinExistence type="predicted"/>
<dbReference type="Proteomes" id="UP001281305">
    <property type="component" value="Chromosome"/>
</dbReference>
<dbReference type="InterPro" id="IPR000962">
    <property type="entry name" value="Znf_DskA_TraR"/>
</dbReference>
<dbReference type="PANTHER" id="PTHR33823:SF4">
    <property type="entry name" value="GENERAL STRESS PROTEIN 16O"/>
    <property type="match status" value="1"/>
</dbReference>
<dbReference type="PROSITE" id="PS51128">
    <property type="entry name" value="ZF_DKSA_2"/>
    <property type="match status" value="1"/>
</dbReference>
<dbReference type="PANTHER" id="PTHR33823">
    <property type="entry name" value="RNA POLYMERASE-BINDING TRANSCRIPTION FACTOR DKSA-RELATED"/>
    <property type="match status" value="1"/>
</dbReference>
<keyword evidence="3" id="KW-0862">Zinc</keyword>
<evidence type="ECO:0000313" key="7">
    <source>
        <dbReference type="EMBL" id="WYK18033.1"/>
    </source>
</evidence>
<dbReference type="Gene3D" id="1.20.120.910">
    <property type="entry name" value="DksA, coiled-coil domain"/>
    <property type="match status" value="1"/>
</dbReference>
<gene>
    <name evidence="7" type="ORF">RZS32_016860</name>
</gene>
<evidence type="ECO:0000313" key="8">
    <source>
        <dbReference type="Proteomes" id="UP001281305"/>
    </source>
</evidence>
<evidence type="ECO:0000256" key="3">
    <source>
        <dbReference type="ARBA" id="ARBA00022833"/>
    </source>
</evidence>
<organism evidence="7 8">
    <name type="scientific">Roseovarius rhodophyticola</name>
    <dbReference type="NCBI Taxonomy" id="3080827"/>
    <lineage>
        <taxon>Bacteria</taxon>
        <taxon>Pseudomonadati</taxon>
        <taxon>Pseudomonadota</taxon>
        <taxon>Alphaproteobacteria</taxon>
        <taxon>Rhodobacterales</taxon>
        <taxon>Roseobacteraceae</taxon>
        <taxon>Roseovarius</taxon>
    </lineage>
</organism>
<reference evidence="7 8" key="1">
    <citation type="submission" date="2024-02" db="EMBL/GenBank/DDBJ databases">
        <title>Roseovarius strain W115 nov., isolated from a marine algae.</title>
        <authorList>
            <person name="Lee M.W."/>
            <person name="Lee J.K."/>
            <person name="Kim J.M."/>
            <person name="Choi D.G."/>
            <person name="Baek J.H."/>
            <person name="Bayburt H."/>
            <person name="Jung J.J."/>
            <person name="Han D.M."/>
            <person name="Jeon C.O."/>
        </authorList>
    </citation>
    <scope>NUCLEOTIDE SEQUENCE [LARGE SCALE GENOMIC DNA]</scope>
    <source>
        <strain evidence="7 8">W115</strain>
    </source>
</reference>
<dbReference type="InterPro" id="IPR037187">
    <property type="entry name" value="DnaK_N"/>
</dbReference>
<evidence type="ECO:0000259" key="5">
    <source>
        <dbReference type="Pfam" id="PF01258"/>
    </source>
</evidence>
<dbReference type="Pfam" id="PF21173">
    <property type="entry name" value="DksA-like_N"/>
    <property type="match status" value="1"/>
</dbReference>
<dbReference type="EMBL" id="CP146606">
    <property type="protein sequence ID" value="WYK18033.1"/>
    <property type="molecule type" value="Genomic_DNA"/>
</dbReference>
<dbReference type="InterPro" id="IPR048487">
    <property type="entry name" value="DksA-like_N"/>
</dbReference>
<protein>
    <submittedName>
        <fullName evidence="7">TraR/DksA C4-type zinc finger protein</fullName>
    </submittedName>
</protein>
<name>A0ABZ2TE87_9RHOB</name>